<sequence length="691" mass="83298">MIFLKQKYLIQKYISKCQFFIFYFYLKSQIFIISYFQSLCTFLQYIQYIELQCLYLIKQKIKNIFFYILLYNYYNQQLIIIRKQFILQFYDFYNTYIIKYFFFFLLNLLQYNLLEVKQKYSLQIKKQINKKLNQHKIQIRSNSFNQKKKNEFQKNRIACSQYKICKIKTFKKKALKKQINKGRKLKKPAFQVYNMKHTFISLEQSYEYVGDNSRFQQRITWILSFQWIFYSLLVMGSPMIFRTPKFECKQQANDQFKYCAEETVCYLIDKGLTDYYRTTSFRSISQEFKLYCGDKYLVGIAQSGLFLGFGMNGYECIILVYCTEISARRFRDISVNVLQIMWAFGQFLIPLTNSITDYWRFLYIYCVGLPLVLSIILTYIFFCESPRYYVSKGQYQQAREIFRHISEVNSRPPYQFHFMEELNNYNKVVTKITNFKSPKNNNLQRQNVSFQNQTINQQKQQSTTMLDLFKKKHLIIITLTMSFYWFFRYFTYYCILFSIEQFGNSIKTNYLLLAFIEVFAALISIPLKLRMKRKVALRLSFSIMIFVPLLFFLIRIPKECFIYYGFCFQEFLTIILVIFLKFAIMFFTVNLLTYTSESFPTVLRSQGQGICMIFGQIGSTLAPIYITQYIQIFEQLNPLSFIAFLGMLGWVLSTNLYDNENMQDHIEDEEQIQVPLLKQFQEIQMTVFQRN</sequence>
<evidence type="ECO:0000256" key="2">
    <source>
        <dbReference type="ARBA" id="ARBA00022692"/>
    </source>
</evidence>
<dbReference type="Pfam" id="PF07690">
    <property type="entry name" value="MFS_1"/>
    <property type="match status" value="1"/>
</dbReference>
<dbReference type="EMBL" id="GL984333">
    <property type="protein sequence ID" value="EGR27677.1"/>
    <property type="molecule type" value="Genomic_DNA"/>
</dbReference>
<feature type="transmembrane region" description="Helical" evidence="5">
    <location>
        <begin position="20"/>
        <end position="43"/>
    </location>
</feature>
<feature type="transmembrane region" description="Helical" evidence="5">
    <location>
        <begin position="474"/>
        <end position="498"/>
    </location>
</feature>
<feature type="transmembrane region" description="Helical" evidence="5">
    <location>
        <begin position="64"/>
        <end position="81"/>
    </location>
</feature>
<reference evidence="6 7" key="1">
    <citation type="submission" date="2011-07" db="EMBL/GenBank/DDBJ databases">
        <authorList>
            <person name="Coyne R."/>
            <person name="Brami D."/>
            <person name="Johnson J."/>
            <person name="Hostetler J."/>
            <person name="Hannick L."/>
            <person name="Clark T."/>
            <person name="Cassidy-Hanley D."/>
            <person name="Inman J."/>
        </authorList>
    </citation>
    <scope>NUCLEOTIDE SEQUENCE [LARGE SCALE GENOMIC DNA]</scope>
    <source>
        <strain evidence="6 7">G5</strain>
    </source>
</reference>
<dbReference type="GeneID" id="14903749"/>
<evidence type="ECO:0000256" key="5">
    <source>
        <dbReference type="SAM" id="Phobius"/>
    </source>
</evidence>
<keyword evidence="3 5" id="KW-1133">Transmembrane helix</keyword>
<dbReference type="EC" id="3.1.11.5" evidence="6"/>
<dbReference type="GO" id="GO:0022857">
    <property type="term" value="F:transmembrane transporter activity"/>
    <property type="evidence" value="ECO:0007669"/>
    <property type="project" value="InterPro"/>
</dbReference>
<evidence type="ECO:0000256" key="1">
    <source>
        <dbReference type="ARBA" id="ARBA00004141"/>
    </source>
</evidence>
<dbReference type="GO" id="GO:0008854">
    <property type="term" value="F:exodeoxyribonuclease V activity"/>
    <property type="evidence" value="ECO:0007669"/>
    <property type="project" value="UniProtKB-EC"/>
</dbReference>
<feature type="transmembrane region" description="Helical" evidence="5">
    <location>
        <begin position="510"/>
        <end position="529"/>
    </location>
</feature>
<dbReference type="PANTHER" id="PTHR24064">
    <property type="entry name" value="SOLUTE CARRIER FAMILY 22 MEMBER"/>
    <property type="match status" value="1"/>
</dbReference>
<feature type="transmembrane region" description="Helical" evidence="5">
    <location>
        <begin position="333"/>
        <end position="349"/>
    </location>
</feature>
<feature type="transmembrane region" description="Helical" evidence="5">
    <location>
        <begin position="562"/>
        <end position="589"/>
    </location>
</feature>
<evidence type="ECO:0000313" key="6">
    <source>
        <dbReference type="EMBL" id="EGR27677.1"/>
    </source>
</evidence>
<dbReference type="STRING" id="857967.G0R4C7"/>
<dbReference type="Proteomes" id="UP000008983">
    <property type="component" value="Unassembled WGS sequence"/>
</dbReference>
<feature type="transmembrane region" description="Helical" evidence="5">
    <location>
        <begin position="536"/>
        <end position="556"/>
    </location>
</feature>
<evidence type="ECO:0000256" key="3">
    <source>
        <dbReference type="ARBA" id="ARBA00022989"/>
    </source>
</evidence>
<accession>G0R4C7</accession>
<protein>
    <submittedName>
        <fullName evidence="6">Major facilitator superfamily protein, putative</fullName>
        <ecNumber evidence="6">3.1.11.5</ecNumber>
    </submittedName>
</protein>
<dbReference type="eggNOG" id="KOG0255">
    <property type="taxonomic scope" value="Eukaryota"/>
</dbReference>
<dbReference type="GO" id="GO:0016020">
    <property type="term" value="C:membrane"/>
    <property type="evidence" value="ECO:0007669"/>
    <property type="project" value="UniProtKB-SubCell"/>
</dbReference>
<keyword evidence="7" id="KW-1185">Reference proteome</keyword>
<dbReference type="RefSeq" id="XP_004025129.1">
    <property type="nucleotide sequence ID" value="XM_004025080.1"/>
</dbReference>
<keyword evidence="6" id="KW-0378">Hydrolase</keyword>
<gene>
    <name evidence="6" type="ORF">IMG5_191220</name>
</gene>
<feature type="transmembrane region" description="Helical" evidence="5">
    <location>
        <begin position="93"/>
        <end position="114"/>
    </location>
</feature>
<evidence type="ECO:0000256" key="4">
    <source>
        <dbReference type="ARBA" id="ARBA00023136"/>
    </source>
</evidence>
<dbReference type="InterPro" id="IPR011701">
    <property type="entry name" value="MFS"/>
</dbReference>
<dbReference type="SUPFAM" id="SSF103473">
    <property type="entry name" value="MFS general substrate transporter"/>
    <property type="match status" value="1"/>
</dbReference>
<feature type="transmembrane region" description="Helical" evidence="5">
    <location>
        <begin position="610"/>
        <end position="630"/>
    </location>
</feature>
<feature type="transmembrane region" description="Helical" evidence="5">
    <location>
        <begin position="221"/>
        <end position="241"/>
    </location>
</feature>
<organism evidence="6 7">
    <name type="scientific">Ichthyophthirius multifiliis</name>
    <name type="common">White spot disease agent</name>
    <name type="synonym">Ich</name>
    <dbReference type="NCBI Taxonomy" id="5932"/>
    <lineage>
        <taxon>Eukaryota</taxon>
        <taxon>Sar</taxon>
        <taxon>Alveolata</taxon>
        <taxon>Ciliophora</taxon>
        <taxon>Intramacronucleata</taxon>
        <taxon>Oligohymenophorea</taxon>
        <taxon>Hymenostomatida</taxon>
        <taxon>Ophryoglenina</taxon>
        <taxon>Ichthyophthirius</taxon>
    </lineage>
</organism>
<dbReference type="OMA" id="DAYFNCF"/>
<comment type="subcellular location">
    <subcellularLocation>
        <location evidence="1">Membrane</location>
        <topology evidence="1">Multi-pass membrane protein</topology>
    </subcellularLocation>
</comment>
<dbReference type="InParanoid" id="G0R4C7"/>
<evidence type="ECO:0000313" key="7">
    <source>
        <dbReference type="Proteomes" id="UP000008983"/>
    </source>
</evidence>
<proteinExistence type="predicted"/>
<name>G0R4C7_ICHMU</name>
<keyword evidence="4 5" id="KW-0472">Membrane</keyword>
<dbReference type="OrthoDB" id="291268at2759"/>
<feature type="transmembrane region" description="Helical" evidence="5">
    <location>
        <begin position="296"/>
        <end position="321"/>
    </location>
</feature>
<keyword evidence="2 5" id="KW-0812">Transmembrane</keyword>
<dbReference type="InterPro" id="IPR036259">
    <property type="entry name" value="MFS_trans_sf"/>
</dbReference>
<dbReference type="Gene3D" id="1.20.1250.20">
    <property type="entry name" value="MFS general substrate transporter like domains"/>
    <property type="match status" value="1"/>
</dbReference>
<feature type="transmembrane region" description="Helical" evidence="5">
    <location>
        <begin position="636"/>
        <end position="657"/>
    </location>
</feature>
<feature type="transmembrane region" description="Helical" evidence="5">
    <location>
        <begin position="361"/>
        <end position="382"/>
    </location>
</feature>
<dbReference type="AlphaFoldDB" id="G0R4C7"/>